<dbReference type="Proteomes" id="UP000239494">
    <property type="component" value="Unassembled WGS sequence"/>
</dbReference>
<evidence type="ECO:0000259" key="2">
    <source>
        <dbReference type="Pfam" id="PF19803"/>
    </source>
</evidence>
<keyword evidence="4" id="KW-1185">Reference proteome</keyword>
<keyword evidence="1" id="KW-0812">Transmembrane</keyword>
<feature type="transmembrane region" description="Helical" evidence="1">
    <location>
        <begin position="50"/>
        <end position="72"/>
    </location>
</feature>
<reference evidence="3 4" key="1">
    <citation type="submission" date="2018-03" db="EMBL/GenBank/DDBJ databases">
        <title>Genomic Encyclopedia of Archaeal and Bacterial Type Strains, Phase II (KMG-II): from individual species to whole genera.</title>
        <authorList>
            <person name="Goeker M."/>
        </authorList>
    </citation>
    <scope>NUCLEOTIDE SEQUENCE [LARGE SCALE GENOMIC DNA]</scope>
    <source>
        <strain evidence="3 4">DSM 44720</strain>
    </source>
</reference>
<comment type="caution">
    <text evidence="3">The sequence shown here is derived from an EMBL/GenBank/DDBJ whole genome shotgun (WGS) entry which is preliminary data.</text>
</comment>
<protein>
    <recommendedName>
        <fullName evidence="2">DUF6286 domain-containing protein</fullName>
    </recommendedName>
</protein>
<evidence type="ECO:0000313" key="3">
    <source>
        <dbReference type="EMBL" id="PRY37902.1"/>
    </source>
</evidence>
<proteinExistence type="predicted"/>
<organism evidence="3 4">
    <name type="scientific">Umezawaea tangerina</name>
    <dbReference type="NCBI Taxonomy" id="84725"/>
    <lineage>
        <taxon>Bacteria</taxon>
        <taxon>Bacillati</taxon>
        <taxon>Actinomycetota</taxon>
        <taxon>Actinomycetes</taxon>
        <taxon>Pseudonocardiales</taxon>
        <taxon>Pseudonocardiaceae</taxon>
        <taxon>Umezawaea</taxon>
    </lineage>
</organism>
<name>A0A2T0SWW1_9PSEU</name>
<sequence>MIRRPRRSVPATLTAVVLLAVCAAVATWTVQQLIGRTPFVALPNPHWNDLGVAIAGGGLAVLGLVLLLAAILPGKPMVVPLTEDESDAGASTRSLRSTLQAAADSVDGVTATKLKVRRGKVIARVRTNRISTDGLDEAVRAALERRLGQIPLTAPPSPRIRTRSAR</sequence>
<dbReference type="AlphaFoldDB" id="A0A2T0SWW1"/>
<dbReference type="EMBL" id="PVTF01000009">
    <property type="protein sequence ID" value="PRY37902.1"/>
    <property type="molecule type" value="Genomic_DNA"/>
</dbReference>
<feature type="domain" description="DUF6286" evidence="2">
    <location>
        <begin position="61"/>
        <end position="163"/>
    </location>
</feature>
<dbReference type="OrthoDB" id="4282971at2"/>
<keyword evidence="1" id="KW-0472">Membrane</keyword>
<accession>A0A2T0SWW1</accession>
<gene>
    <name evidence="3" type="ORF">CLV43_109122</name>
</gene>
<evidence type="ECO:0000256" key="1">
    <source>
        <dbReference type="SAM" id="Phobius"/>
    </source>
</evidence>
<dbReference type="RefSeq" id="WP_106190845.1">
    <property type="nucleotide sequence ID" value="NZ_PVTF01000009.1"/>
</dbReference>
<dbReference type="InterPro" id="IPR046253">
    <property type="entry name" value="DUF6286"/>
</dbReference>
<keyword evidence="1" id="KW-1133">Transmembrane helix</keyword>
<dbReference type="Pfam" id="PF19803">
    <property type="entry name" value="DUF6286"/>
    <property type="match status" value="1"/>
</dbReference>
<evidence type="ECO:0000313" key="4">
    <source>
        <dbReference type="Proteomes" id="UP000239494"/>
    </source>
</evidence>